<dbReference type="PANTHER" id="PTHR43133:SF63">
    <property type="entry name" value="RNA POLYMERASE SIGMA FACTOR FECI-RELATED"/>
    <property type="match status" value="1"/>
</dbReference>
<dbReference type="InterPro" id="IPR007627">
    <property type="entry name" value="RNA_pol_sigma70_r2"/>
</dbReference>
<gene>
    <name evidence="7" type="ORF">Q9291_12530</name>
</gene>
<evidence type="ECO:0000259" key="5">
    <source>
        <dbReference type="Pfam" id="PF04542"/>
    </source>
</evidence>
<dbReference type="InterPro" id="IPR039425">
    <property type="entry name" value="RNA_pol_sigma-70-like"/>
</dbReference>
<dbReference type="Gene3D" id="1.10.1740.10">
    <property type="match status" value="1"/>
</dbReference>
<proteinExistence type="inferred from homology"/>
<feature type="domain" description="RNA polymerase sigma-70 region 2" evidence="5">
    <location>
        <begin position="25"/>
        <end position="81"/>
    </location>
</feature>
<sequence length="181" mass="21236">MRFFTQANTDFYWSNLNLKWVYTELFSSIYRQTRNVHVANDVLHDAIVKFAVKNSLKQIHKPHAYLRGIVKNTIIDHYREAAYFIDISQTSDQEIQSPEQELSYQHSPEKIADIKQRMQALQNIIDCLPPKCRQVFWLHRIEGMAQTDIATDLKISLNMVEKHMIRALVDIALAKRHLLGE</sequence>
<evidence type="ECO:0000259" key="6">
    <source>
        <dbReference type="Pfam" id="PF08281"/>
    </source>
</evidence>
<comment type="caution">
    <text evidence="7">The sequence shown here is derived from an EMBL/GenBank/DDBJ whole genome shotgun (WGS) entry which is preliminary data.</text>
</comment>
<feature type="domain" description="RNA polymerase sigma factor 70 region 4 type 2" evidence="6">
    <location>
        <begin position="119"/>
        <end position="169"/>
    </location>
</feature>
<dbReference type="Pfam" id="PF04542">
    <property type="entry name" value="Sigma70_r2"/>
    <property type="match status" value="1"/>
</dbReference>
<dbReference type="InterPro" id="IPR013324">
    <property type="entry name" value="RNA_pol_sigma_r3/r4-like"/>
</dbReference>
<dbReference type="NCBIfam" id="TIGR02937">
    <property type="entry name" value="sigma70-ECF"/>
    <property type="match status" value="1"/>
</dbReference>
<keyword evidence="4" id="KW-0804">Transcription</keyword>
<organism evidence="7 8">
    <name type="scientific">Methylophilus aquaticus</name>
    <dbReference type="NCBI Taxonomy" id="1971610"/>
    <lineage>
        <taxon>Bacteria</taxon>
        <taxon>Pseudomonadati</taxon>
        <taxon>Pseudomonadota</taxon>
        <taxon>Betaproteobacteria</taxon>
        <taxon>Nitrosomonadales</taxon>
        <taxon>Methylophilaceae</taxon>
        <taxon>Methylophilus</taxon>
    </lineage>
</organism>
<dbReference type="EMBL" id="JAVCAP010000031">
    <property type="protein sequence ID" value="MDP8568676.1"/>
    <property type="molecule type" value="Genomic_DNA"/>
</dbReference>
<dbReference type="Gene3D" id="1.10.10.10">
    <property type="entry name" value="Winged helix-like DNA-binding domain superfamily/Winged helix DNA-binding domain"/>
    <property type="match status" value="1"/>
</dbReference>
<evidence type="ECO:0000256" key="2">
    <source>
        <dbReference type="ARBA" id="ARBA00023015"/>
    </source>
</evidence>
<protein>
    <submittedName>
        <fullName evidence="7">Sigma-70 family RNA polymerase sigma factor</fullName>
    </submittedName>
</protein>
<dbReference type="InterPro" id="IPR013325">
    <property type="entry name" value="RNA_pol_sigma_r2"/>
</dbReference>
<dbReference type="Pfam" id="PF08281">
    <property type="entry name" value="Sigma70_r4_2"/>
    <property type="match status" value="1"/>
</dbReference>
<dbReference type="InterPro" id="IPR014284">
    <property type="entry name" value="RNA_pol_sigma-70_dom"/>
</dbReference>
<comment type="similarity">
    <text evidence="1">Belongs to the sigma-70 factor family. ECF subfamily.</text>
</comment>
<dbReference type="InterPro" id="IPR013249">
    <property type="entry name" value="RNA_pol_sigma70_r4_t2"/>
</dbReference>
<dbReference type="SUPFAM" id="SSF88659">
    <property type="entry name" value="Sigma3 and sigma4 domains of RNA polymerase sigma factors"/>
    <property type="match status" value="1"/>
</dbReference>
<evidence type="ECO:0000256" key="4">
    <source>
        <dbReference type="ARBA" id="ARBA00023163"/>
    </source>
</evidence>
<dbReference type="SUPFAM" id="SSF88946">
    <property type="entry name" value="Sigma2 domain of RNA polymerase sigma factors"/>
    <property type="match status" value="1"/>
</dbReference>
<reference evidence="8" key="1">
    <citation type="journal article" date="2019" name="Int. J. Syst. Evol. Microbiol.">
        <title>The Global Catalogue of Microorganisms (GCM) 10K type strain sequencing project: providing services to taxonomists for standard genome sequencing and annotation.</title>
        <authorList>
            <consortium name="The Broad Institute Genomics Platform"/>
            <consortium name="The Broad Institute Genome Sequencing Center for Infectious Disease"/>
            <person name="Wu L."/>
            <person name="Ma J."/>
        </authorList>
    </citation>
    <scope>NUCLEOTIDE SEQUENCE [LARGE SCALE GENOMIC DNA]</scope>
    <source>
        <strain evidence="8">VKM B-3159</strain>
    </source>
</reference>
<dbReference type="InterPro" id="IPR036388">
    <property type="entry name" value="WH-like_DNA-bd_sf"/>
</dbReference>
<evidence type="ECO:0000256" key="1">
    <source>
        <dbReference type="ARBA" id="ARBA00010641"/>
    </source>
</evidence>
<evidence type="ECO:0000313" key="7">
    <source>
        <dbReference type="EMBL" id="MDP8568676.1"/>
    </source>
</evidence>
<dbReference type="Proteomes" id="UP001225906">
    <property type="component" value="Unassembled WGS sequence"/>
</dbReference>
<accession>A0ABT9JX60</accession>
<keyword evidence="2" id="KW-0805">Transcription regulation</keyword>
<dbReference type="PANTHER" id="PTHR43133">
    <property type="entry name" value="RNA POLYMERASE ECF-TYPE SIGMA FACTO"/>
    <property type="match status" value="1"/>
</dbReference>
<dbReference type="RefSeq" id="WP_306390418.1">
    <property type="nucleotide sequence ID" value="NZ_JAVCAP010000031.1"/>
</dbReference>
<keyword evidence="3" id="KW-0731">Sigma factor</keyword>
<name>A0ABT9JX60_9PROT</name>
<keyword evidence="8" id="KW-1185">Reference proteome</keyword>
<evidence type="ECO:0000313" key="8">
    <source>
        <dbReference type="Proteomes" id="UP001225906"/>
    </source>
</evidence>
<evidence type="ECO:0000256" key="3">
    <source>
        <dbReference type="ARBA" id="ARBA00023082"/>
    </source>
</evidence>